<feature type="domain" description="ABC transporter" evidence="6">
    <location>
        <begin position="5"/>
        <end position="232"/>
    </location>
</feature>
<dbReference type="AlphaFoldDB" id="A0A8S8X7W2"/>
<evidence type="ECO:0000256" key="3">
    <source>
        <dbReference type="ARBA" id="ARBA00022458"/>
    </source>
</evidence>
<dbReference type="PANTHER" id="PTHR42711:SF5">
    <property type="entry name" value="ABC TRANSPORTER ATP-BINDING PROTEIN NATA"/>
    <property type="match status" value="1"/>
</dbReference>
<keyword evidence="2" id="KW-0813">Transport</keyword>
<evidence type="ECO:0000313" key="8">
    <source>
        <dbReference type="Proteomes" id="UP000681075"/>
    </source>
</evidence>
<dbReference type="InterPro" id="IPR027417">
    <property type="entry name" value="P-loop_NTPase"/>
</dbReference>
<evidence type="ECO:0000256" key="5">
    <source>
        <dbReference type="ARBA" id="ARBA00022840"/>
    </source>
</evidence>
<gene>
    <name evidence="7" type="ORF">TMPK1_21050</name>
</gene>
<protein>
    <submittedName>
        <fullName evidence="7">ABC transporter ATP-binding protein</fullName>
    </submittedName>
</protein>
<dbReference type="EMBL" id="BOPV01000001">
    <property type="protein sequence ID" value="GIL39868.1"/>
    <property type="molecule type" value="Genomic_DNA"/>
</dbReference>
<dbReference type="SMART" id="SM00382">
    <property type="entry name" value="AAA"/>
    <property type="match status" value="1"/>
</dbReference>
<dbReference type="PANTHER" id="PTHR42711">
    <property type="entry name" value="ABC TRANSPORTER ATP-BINDING PROTEIN"/>
    <property type="match status" value="1"/>
</dbReference>
<keyword evidence="5 7" id="KW-0067">ATP-binding</keyword>
<comment type="similarity">
    <text evidence="1">Belongs to the ABC transporter superfamily.</text>
</comment>
<dbReference type="InterPro" id="IPR003593">
    <property type="entry name" value="AAA+_ATPase"/>
</dbReference>
<dbReference type="InterPro" id="IPR050763">
    <property type="entry name" value="ABC_transporter_ATP-binding"/>
</dbReference>
<evidence type="ECO:0000256" key="2">
    <source>
        <dbReference type="ARBA" id="ARBA00022448"/>
    </source>
</evidence>
<name>A0A8S8X7W2_9PROT</name>
<dbReference type="GO" id="GO:0016887">
    <property type="term" value="F:ATP hydrolysis activity"/>
    <property type="evidence" value="ECO:0007669"/>
    <property type="project" value="InterPro"/>
</dbReference>
<dbReference type="Pfam" id="PF13732">
    <property type="entry name" value="DrrA1-3_C"/>
    <property type="match status" value="1"/>
</dbReference>
<evidence type="ECO:0000313" key="7">
    <source>
        <dbReference type="EMBL" id="GIL39868.1"/>
    </source>
</evidence>
<keyword evidence="3" id="KW-0536">Nodulation</keyword>
<comment type="caution">
    <text evidence="7">The sequence shown here is derived from an EMBL/GenBank/DDBJ whole genome shotgun (WGS) entry which is preliminary data.</text>
</comment>
<dbReference type="PROSITE" id="PS00211">
    <property type="entry name" value="ABC_TRANSPORTER_1"/>
    <property type="match status" value="1"/>
</dbReference>
<dbReference type="Proteomes" id="UP000681075">
    <property type="component" value="Unassembled WGS sequence"/>
</dbReference>
<proteinExistence type="inferred from homology"/>
<sequence length="304" mass="33242">MNRVVTATSLIKRFGALDAVRDVSFDVPRGSICGVLGPNGAGKSTTLRMLLGLIEPTAGRIEILGASNALAVRERIGFLPEERSLYRRMQAREAIAYFGRLKGLRADVARKRAAALLEANGLGDAASRRIEALSKGMAQKVQLLATIVHQPDLLILDEPFSGLDPISQEGLEALLRDLAGNGTTILFSTHVMQHAERLCDRLLMIARGRKMFEGTLAEARATVPRRVRLRTVSSTVQSLTELASVMRVTQEDEPDRWRVDLRVGSDPQTLLAACFERRIELLGFEAGDPSLHDVFLHLAGPETA</sequence>
<dbReference type="SUPFAM" id="SSF52540">
    <property type="entry name" value="P-loop containing nucleoside triphosphate hydrolases"/>
    <property type="match status" value="1"/>
</dbReference>
<evidence type="ECO:0000256" key="1">
    <source>
        <dbReference type="ARBA" id="ARBA00005417"/>
    </source>
</evidence>
<dbReference type="GO" id="GO:0005524">
    <property type="term" value="F:ATP binding"/>
    <property type="evidence" value="ECO:0007669"/>
    <property type="project" value="UniProtKB-KW"/>
</dbReference>
<dbReference type="InterPro" id="IPR017871">
    <property type="entry name" value="ABC_transporter-like_CS"/>
</dbReference>
<dbReference type="InterPro" id="IPR025302">
    <property type="entry name" value="DrrA1/2-like_C"/>
</dbReference>
<dbReference type="RefSeq" id="WP_420242987.1">
    <property type="nucleotide sequence ID" value="NZ_BOPV01000001.1"/>
</dbReference>
<evidence type="ECO:0000259" key="6">
    <source>
        <dbReference type="PROSITE" id="PS50893"/>
    </source>
</evidence>
<dbReference type="InterPro" id="IPR003439">
    <property type="entry name" value="ABC_transporter-like_ATP-bd"/>
</dbReference>
<organism evidence="7 8">
    <name type="scientific">Roseiterribacter gracilis</name>
    <dbReference type="NCBI Taxonomy" id="2812848"/>
    <lineage>
        <taxon>Bacteria</taxon>
        <taxon>Pseudomonadati</taxon>
        <taxon>Pseudomonadota</taxon>
        <taxon>Alphaproteobacteria</taxon>
        <taxon>Rhodospirillales</taxon>
        <taxon>Roseiterribacteraceae</taxon>
        <taxon>Roseiterribacter</taxon>
    </lineage>
</organism>
<dbReference type="PROSITE" id="PS50893">
    <property type="entry name" value="ABC_TRANSPORTER_2"/>
    <property type="match status" value="1"/>
</dbReference>
<reference evidence="7" key="1">
    <citation type="submission" date="2021-02" db="EMBL/GenBank/DDBJ databases">
        <title>Genome sequence of Rhodospirillales sp. strain TMPK1 isolated from soil.</title>
        <authorList>
            <person name="Nakai R."/>
            <person name="Kusada H."/>
            <person name="Tamaki H."/>
        </authorList>
    </citation>
    <scope>NUCLEOTIDE SEQUENCE</scope>
    <source>
        <strain evidence="7">TMPK1</strain>
    </source>
</reference>
<dbReference type="Gene3D" id="3.40.50.300">
    <property type="entry name" value="P-loop containing nucleotide triphosphate hydrolases"/>
    <property type="match status" value="1"/>
</dbReference>
<dbReference type="Pfam" id="PF00005">
    <property type="entry name" value="ABC_tran"/>
    <property type="match status" value="1"/>
</dbReference>
<evidence type="ECO:0000256" key="4">
    <source>
        <dbReference type="ARBA" id="ARBA00022741"/>
    </source>
</evidence>
<keyword evidence="4" id="KW-0547">Nucleotide-binding</keyword>
<keyword evidence="8" id="KW-1185">Reference proteome</keyword>
<accession>A0A8S8X7W2</accession>